<evidence type="ECO:0000256" key="1">
    <source>
        <dbReference type="SAM" id="MobiDB-lite"/>
    </source>
</evidence>
<dbReference type="InterPro" id="IPR009537">
    <property type="entry name" value="DUF1156"/>
</dbReference>
<dbReference type="AlphaFoldDB" id="A0A2A2F1W4"/>
<dbReference type="EMBL" id="NSKC01000018">
    <property type="protein sequence ID" value="PAU78615.1"/>
    <property type="molecule type" value="Genomic_DNA"/>
</dbReference>
<dbReference type="Proteomes" id="UP000218083">
    <property type="component" value="Unassembled WGS sequence"/>
</dbReference>
<dbReference type="OrthoDB" id="93530at2157"/>
<feature type="domain" description="DUF1156" evidence="2">
    <location>
        <begin position="18"/>
        <end position="66"/>
    </location>
</feature>
<accession>A0A2A2F1W4</accession>
<dbReference type="RefSeq" id="WP_095638258.1">
    <property type="nucleotide sequence ID" value="NZ_NSKC01000018.1"/>
</dbReference>
<feature type="region of interest" description="Disordered" evidence="1">
    <location>
        <begin position="95"/>
        <end position="123"/>
    </location>
</feature>
<evidence type="ECO:0000313" key="4">
    <source>
        <dbReference type="Proteomes" id="UP000218083"/>
    </source>
</evidence>
<gene>
    <name evidence="3" type="ORF">CK500_16395</name>
</gene>
<keyword evidence="4" id="KW-1185">Reference proteome</keyword>
<evidence type="ECO:0000313" key="3">
    <source>
        <dbReference type="EMBL" id="PAU78615.1"/>
    </source>
</evidence>
<protein>
    <recommendedName>
        <fullName evidence="2">DUF1156 domain-containing protein</fullName>
    </recommendedName>
</protein>
<name>A0A2A2F1W4_9EURY</name>
<proteinExistence type="predicted"/>
<reference evidence="3 4" key="1">
    <citation type="submission" date="2017-08" db="EMBL/GenBank/DDBJ databases">
        <title>The strain WRN001 was isolated from Binhai saline alkaline soil, Tianjin, China.</title>
        <authorList>
            <person name="Liu D."/>
            <person name="Zhang G."/>
        </authorList>
    </citation>
    <scope>NUCLEOTIDE SEQUENCE [LARGE SCALE GENOMIC DNA]</scope>
    <source>
        <strain evidence="3 4">WN019</strain>
    </source>
</reference>
<organism evidence="3 4">
    <name type="scientific">Halorubrum salipaludis</name>
    <dbReference type="NCBI Taxonomy" id="2032630"/>
    <lineage>
        <taxon>Archaea</taxon>
        <taxon>Methanobacteriati</taxon>
        <taxon>Methanobacteriota</taxon>
        <taxon>Stenosarchaea group</taxon>
        <taxon>Halobacteria</taxon>
        <taxon>Halobacteriales</taxon>
        <taxon>Haloferacaceae</taxon>
        <taxon>Halorubrum</taxon>
    </lineage>
</organism>
<dbReference type="Pfam" id="PF06634">
    <property type="entry name" value="DUF1156"/>
    <property type="match status" value="1"/>
</dbReference>
<sequence length="402" mass="45134">MSENPYDNLEPLAIEGNLPLKAVGIENLKEANPKHMPPHRYLHPWFARRPTPASRLAVLASVLPSDTSSDELLSLLQIGPKKDLNESLETYVEQKKATESERSGTLGEHYGYPRPFTQSPSQTELSQLHQSLEQHWDGSLPTVLDPTAGGGVIPFESLRYGLPTKANELNPVPSIILKVLLEYAPAVGTLSAEIEEWGEKIKKHAKENLEEFYPSTNPGQVPDSYVCTYSIECPTCGCEIPLVPKWWIRNRKSAQDVVVRPKITGDKVEFQCLVDPSDEEMAGFDPSEGPVSRGGDVECLSCGVVTESESVQPKLKQGEFEYTIYCVKYRNSDGSYGYRSPTAEDHEAIEKAEQRINSDFEISDFLSEPIPDGRKTKEPKRYGMEEWRDLYSPRQLVAHFEY</sequence>
<evidence type="ECO:0000259" key="2">
    <source>
        <dbReference type="Pfam" id="PF06634"/>
    </source>
</evidence>
<comment type="caution">
    <text evidence="3">The sequence shown here is derived from an EMBL/GenBank/DDBJ whole genome shotgun (WGS) entry which is preliminary data.</text>
</comment>